<name>A0A0M0JUP5_9EUKA</name>
<accession>A0A0M0JUP5</accession>
<keyword evidence="1" id="KW-0175">Coiled coil</keyword>
<sequence>MQVQTLVRGRAARKSATLMAEEEKAAKLRAEAAALQQQQLMEAERKQREKEAELERRRVEQLAMEEARRKAEETHKERMAALATKKAQDRAAEDERDSKEAMLVEEELQVKLAADLEELATREMAAQQALAETETAEAAVASALATVRLSQAEIDVLDEKALSLLQINALSAAYQSQCTACYGNLDTAHEDAKIERATLDSSKTRLEEELKDSEAKLAKQTATTKAKQTEFDALTESCTAAEERAAEVLLLATSEATSQAMKLQMAKQATQLRVDEQARQGESLAEWNRILVGQQKRADQTQAAVVEAKAKLDANQAQITTLQEQITAIELAETHANLRATLVYAGFELDIQAATELKLVQERVLTRAAPPPLGTPGVAPEETNLNAAFQLAPEAAAGQPTRETLLEEMQSIVRARYGATATCLEDVQLRKAHFEADAENATQQRKNRLIAVNAEKTALEVSKAEREAYVAKKDAQLKLERGEVIATSKVIHGIEVCIRMLAEEIATCKAYELKCQSASDAASAAKAAATDALEALRLKHKDKLRLTRAVLESETNVKLQNETYARGVRAQLETIRIQIASHPLAAEFEWKGEGTMPNKSGPQLLAENDDENKRWLAELEARRATVSAELTVLRDRLESAEKAAALESKRLESQRAQQVAVLYDLELYTEQLGAKSPSAAALMSPKRSPRQTKTAMMAAVWAINGMKKGAAKSFVDSIKDAAAEIPSKSPTSPTRDSPIFAQQEYLRAQEQTIEDNDPLYNPDMTPKPK</sequence>
<proteinExistence type="predicted"/>
<feature type="coiled-coil region" evidence="1">
    <location>
        <begin position="189"/>
        <end position="223"/>
    </location>
</feature>
<evidence type="ECO:0000313" key="3">
    <source>
        <dbReference type="EMBL" id="KOO30279.1"/>
    </source>
</evidence>
<keyword evidence="4" id="KW-1185">Reference proteome</keyword>
<dbReference type="EMBL" id="JWZX01002253">
    <property type="protein sequence ID" value="KOO30279.1"/>
    <property type="molecule type" value="Genomic_DNA"/>
</dbReference>
<reference evidence="4" key="1">
    <citation type="journal article" date="2015" name="PLoS Genet.">
        <title>Genome Sequence and Transcriptome Analyses of Chrysochromulina tobin: Metabolic Tools for Enhanced Algal Fitness in the Prominent Order Prymnesiales (Haptophyceae).</title>
        <authorList>
            <person name="Hovde B.T."/>
            <person name="Deodato C.R."/>
            <person name="Hunsperger H.M."/>
            <person name="Ryken S.A."/>
            <person name="Yost W."/>
            <person name="Jha R.K."/>
            <person name="Patterson J."/>
            <person name="Monnat R.J. Jr."/>
            <person name="Barlow S.B."/>
            <person name="Starkenburg S.R."/>
            <person name="Cattolico R.A."/>
        </authorList>
    </citation>
    <scope>NUCLEOTIDE SEQUENCE</scope>
    <source>
        <strain evidence="4">CCMP291</strain>
    </source>
</reference>
<dbReference type="PROSITE" id="PS50096">
    <property type="entry name" value="IQ"/>
    <property type="match status" value="1"/>
</dbReference>
<protein>
    <submittedName>
        <fullName evidence="3">Uncharacterized protein</fullName>
    </submittedName>
</protein>
<dbReference type="AlphaFoldDB" id="A0A0M0JUP5"/>
<feature type="coiled-coil region" evidence="1">
    <location>
        <begin position="11"/>
        <end position="84"/>
    </location>
</feature>
<organism evidence="3 4">
    <name type="scientific">Chrysochromulina tobinii</name>
    <dbReference type="NCBI Taxonomy" id="1460289"/>
    <lineage>
        <taxon>Eukaryota</taxon>
        <taxon>Haptista</taxon>
        <taxon>Haptophyta</taxon>
        <taxon>Prymnesiophyceae</taxon>
        <taxon>Prymnesiales</taxon>
        <taxon>Chrysochromulinaceae</taxon>
        <taxon>Chrysochromulina</taxon>
    </lineage>
</organism>
<feature type="coiled-coil region" evidence="1">
    <location>
        <begin position="616"/>
        <end position="657"/>
    </location>
</feature>
<evidence type="ECO:0000256" key="2">
    <source>
        <dbReference type="SAM" id="MobiDB-lite"/>
    </source>
</evidence>
<comment type="caution">
    <text evidence="3">The sequence shown here is derived from an EMBL/GenBank/DDBJ whole genome shotgun (WGS) entry which is preliminary data.</text>
</comment>
<evidence type="ECO:0000256" key="1">
    <source>
        <dbReference type="SAM" id="Coils"/>
    </source>
</evidence>
<gene>
    <name evidence="3" type="ORF">Ctob_006144</name>
</gene>
<feature type="region of interest" description="Disordered" evidence="2">
    <location>
        <begin position="750"/>
        <end position="769"/>
    </location>
</feature>
<dbReference type="Proteomes" id="UP000037460">
    <property type="component" value="Unassembled WGS sequence"/>
</dbReference>
<evidence type="ECO:0000313" key="4">
    <source>
        <dbReference type="Proteomes" id="UP000037460"/>
    </source>
</evidence>
<feature type="coiled-coil region" evidence="1">
    <location>
        <begin position="298"/>
        <end position="325"/>
    </location>
</feature>